<evidence type="ECO:0000313" key="2">
    <source>
        <dbReference type="WBParaSite" id="maker-uti_cns_0012408-snap-gene-0.7-mRNA-1"/>
    </source>
</evidence>
<dbReference type="WBParaSite" id="maker-uti_cns_0012408-snap-gene-0.7-mRNA-1">
    <property type="protein sequence ID" value="maker-uti_cns_0012408-snap-gene-0.7-mRNA-1"/>
    <property type="gene ID" value="maker-uti_cns_0012408-snap-gene-0.7"/>
</dbReference>
<reference evidence="2" key="1">
    <citation type="submission" date="2016-11" db="UniProtKB">
        <authorList>
            <consortium name="WormBaseParasite"/>
        </authorList>
    </citation>
    <scope>IDENTIFICATION</scope>
</reference>
<evidence type="ECO:0000313" key="1">
    <source>
        <dbReference type="Proteomes" id="UP000095280"/>
    </source>
</evidence>
<accession>A0A1I8IH55</accession>
<sequence length="178" mass="20342">LFMGQLYSSSNIRASDPVEVLLLTAGVGAESAAASASSVLHRVVKKLKCDYGVTKSWYRVRAKSIDQLTADESCHCLFLQTDRPVSAGEQSVLAELLENRPSCQLVWLAFEAEQQRQQHRQMPAWLRTQARWFRLGDLGGIVECISHVVRTRVLYEYELVKWTQSFRSKRNFCKELDF</sequence>
<dbReference type="AlphaFoldDB" id="A0A1I8IH55"/>
<protein>
    <submittedName>
        <fullName evidence="2">DUF4780 domain-containing protein</fullName>
    </submittedName>
</protein>
<dbReference type="Proteomes" id="UP000095280">
    <property type="component" value="Unplaced"/>
</dbReference>
<organism evidence="1 2">
    <name type="scientific">Macrostomum lignano</name>
    <dbReference type="NCBI Taxonomy" id="282301"/>
    <lineage>
        <taxon>Eukaryota</taxon>
        <taxon>Metazoa</taxon>
        <taxon>Spiralia</taxon>
        <taxon>Lophotrochozoa</taxon>
        <taxon>Platyhelminthes</taxon>
        <taxon>Rhabditophora</taxon>
        <taxon>Macrostomorpha</taxon>
        <taxon>Macrostomida</taxon>
        <taxon>Macrostomidae</taxon>
        <taxon>Macrostomum</taxon>
    </lineage>
</organism>
<name>A0A1I8IH55_9PLAT</name>
<proteinExistence type="predicted"/>
<keyword evidence="1" id="KW-1185">Reference proteome</keyword>